<dbReference type="EMBL" id="QZKU01000128">
    <property type="protein sequence ID" value="RJP16050.1"/>
    <property type="molecule type" value="Genomic_DNA"/>
</dbReference>
<comment type="caution">
    <text evidence="2">The sequence shown here is derived from an EMBL/GenBank/DDBJ whole genome shotgun (WGS) entry which is preliminary data.</text>
</comment>
<protein>
    <recommendedName>
        <fullName evidence="1">TRASH domain-containing protein</fullName>
    </recommendedName>
</protein>
<dbReference type="SMART" id="SM00746">
    <property type="entry name" value="TRASH"/>
    <property type="match status" value="1"/>
</dbReference>
<name>A0A3A4NGD2_ABYX5</name>
<gene>
    <name evidence="2" type="ORF">C4520_18720</name>
</gene>
<sequence>MNSHTICQVCGKLIGPKEMHFKTTYEGNTYYACCSICLSILQKQSRKHIRARMDNLGDIKRCC</sequence>
<reference evidence="2 3" key="1">
    <citation type="journal article" date="2017" name="ISME J.">
        <title>Energy and carbon metabolisms in a deep terrestrial subsurface fluid microbial community.</title>
        <authorList>
            <person name="Momper L."/>
            <person name="Jungbluth S.P."/>
            <person name="Lee M.D."/>
            <person name="Amend J.P."/>
        </authorList>
    </citation>
    <scope>NUCLEOTIDE SEQUENCE [LARGE SCALE GENOMIC DNA]</scope>
    <source>
        <strain evidence="2">SURF_5</strain>
    </source>
</reference>
<accession>A0A3A4NGD2</accession>
<evidence type="ECO:0000313" key="3">
    <source>
        <dbReference type="Proteomes" id="UP000265882"/>
    </source>
</evidence>
<dbReference type="AlphaFoldDB" id="A0A3A4NGD2"/>
<feature type="domain" description="TRASH" evidence="1">
    <location>
        <begin position="7"/>
        <end position="45"/>
    </location>
</feature>
<evidence type="ECO:0000259" key="1">
    <source>
        <dbReference type="SMART" id="SM00746"/>
    </source>
</evidence>
<proteinExistence type="predicted"/>
<organism evidence="2 3">
    <name type="scientific">Abyssobacteria bacterium (strain SURF_5)</name>
    <dbReference type="NCBI Taxonomy" id="2093360"/>
    <lineage>
        <taxon>Bacteria</taxon>
        <taxon>Pseudomonadati</taxon>
        <taxon>Candidatus Hydrogenedentota</taxon>
        <taxon>Candidatus Abyssobacteria</taxon>
    </lineage>
</organism>
<evidence type="ECO:0000313" key="2">
    <source>
        <dbReference type="EMBL" id="RJP16050.1"/>
    </source>
</evidence>
<dbReference type="Proteomes" id="UP000265882">
    <property type="component" value="Unassembled WGS sequence"/>
</dbReference>
<dbReference type="InterPro" id="IPR011017">
    <property type="entry name" value="TRASH_dom"/>
</dbReference>